<organism evidence="1 2">
    <name type="scientific">Paenibacillus septentrionalis</name>
    <dbReference type="NCBI Taxonomy" id="429342"/>
    <lineage>
        <taxon>Bacteria</taxon>
        <taxon>Bacillati</taxon>
        <taxon>Bacillota</taxon>
        <taxon>Bacilli</taxon>
        <taxon>Bacillales</taxon>
        <taxon>Paenibacillaceae</taxon>
        <taxon>Paenibacillus</taxon>
    </lineage>
</organism>
<proteinExistence type="predicted"/>
<dbReference type="Proteomes" id="UP001596233">
    <property type="component" value="Unassembled WGS sequence"/>
</dbReference>
<protein>
    <submittedName>
        <fullName evidence="1">Uncharacterized protein</fullName>
    </submittedName>
</protein>
<sequence>MTACTFTGEKQRNEQLHQAIKKLEENEFDLLYMKKSYEEYEKVVSELVADSYIEKLKDQIVFGYDEQSYTRSDMKLMTQPEWHEHQKRMMEIMEGLGMDKLETSIRISLPYETDDKNKLYLYTSSLFRLKGEEFTYMTKRYEMQLSENRWLVTDVETDKVTFGDVSEEQREQDKAKLDFQLHGEQPVQYHEEVIVIKVS</sequence>
<gene>
    <name evidence="1" type="ORF">ACFP56_19010</name>
</gene>
<reference evidence="2" key="1">
    <citation type="journal article" date="2019" name="Int. J. Syst. Evol. Microbiol.">
        <title>The Global Catalogue of Microorganisms (GCM) 10K type strain sequencing project: providing services to taxonomists for standard genome sequencing and annotation.</title>
        <authorList>
            <consortium name="The Broad Institute Genomics Platform"/>
            <consortium name="The Broad Institute Genome Sequencing Center for Infectious Disease"/>
            <person name="Wu L."/>
            <person name="Ma J."/>
        </authorList>
    </citation>
    <scope>NUCLEOTIDE SEQUENCE [LARGE SCALE GENOMIC DNA]</scope>
    <source>
        <strain evidence="2">PCU 280</strain>
    </source>
</reference>
<comment type="caution">
    <text evidence="1">The sequence shown here is derived from an EMBL/GenBank/DDBJ whole genome shotgun (WGS) entry which is preliminary data.</text>
</comment>
<dbReference type="EMBL" id="JBHSTE010000007">
    <property type="protein sequence ID" value="MFC6334727.1"/>
    <property type="molecule type" value="Genomic_DNA"/>
</dbReference>
<accession>A0ABW1VAD0</accession>
<name>A0ABW1VAD0_9BACL</name>
<evidence type="ECO:0000313" key="1">
    <source>
        <dbReference type="EMBL" id="MFC6334727.1"/>
    </source>
</evidence>
<dbReference type="RefSeq" id="WP_379237545.1">
    <property type="nucleotide sequence ID" value="NZ_JBHSTE010000007.1"/>
</dbReference>
<keyword evidence="2" id="KW-1185">Reference proteome</keyword>
<evidence type="ECO:0000313" key="2">
    <source>
        <dbReference type="Proteomes" id="UP001596233"/>
    </source>
</evidence>